<dbReference type="EMBL" id="AP014545">
    <property type="protein sequence ID" value="BBB27494.1"/>
    <property type="molecule type" value="Genomic_DNA"/>
</dbReference>
<evidence type="ECO:0000256" key="4">
    <source>
        <dbReference type="ARBA" id="ARBA00023268"/>
    </source>
</evidence>
<dbReference type="Gene3D" id="2.170.150.20">
    <property type="entry name" value="Peptide methionine sulfoxide reductase"/>
    <property type="match status" value="1"/>
</dbReference>
<organism evidence="12 13">
    <name type="scientific">Amphritea japonica ATCC BAA-1530</name>
    <dbReference type="NCBI Taxonomy" id="1278309"/>
    <lineage>
        <taxon>Bacteria</taxon>
        <taxon>Pseudomonadati</taxon>
        <taxon>Pseudomonadota</taxon>
        <taxon>Gammaproteobacteria</taxon>
        <taxon>Oceanospirillales</taxon>
        <taxon>Oceanospirillaceae</taxon>
        <taxon>Amphritea</taxon>
    </lineage>
</organism>
<dbReference type="FunFam" id="2.170.150.20:FF:000003">
    <property type="entry name" value="Peptide methionine sulfoxide reductase MsrB"/>
    <property type="match status" value="1"/>
</dbReference>
<evidence type="ECO:0000256" key="1">
    <source>
        <dbReference type="ARBA" id="ARBA00008076"/>
    </source>
</evidence>
<dbReference type="SUPFAM" id="SSF51316">
    <property type="entry name" value="Mss4-like"/>
    <property type="match status" value="1"/>
</dbReference>
<evidence type="ECO:0000256" key="10">
    <source>
        <dbReference type="HAMAP-Rule" id="MF_01401"/>
    </source>
</evidence>
<dbReference type="HAMAP" id="MF_01400">
    <property type="entry name" value="MsrB"/>
    <property type="match status" value="1"/>
</dbReference>
<dbReference type="KEGG" id="ajp:AMJAP_2908"/>
<keyword evidence="13" id="KW-1185">Reference proteome</keyword>
<dbReference type="GO" id="GO:0030091">
    <property type="term" value="P:protein repair"/>
    <property type="evidence" value="ECO:0007669"/>
    <property type="project" value="InterPro"/>
</dbReference>
<evidence type="ECO:0000256" key="7">
    <source>
        <dbReference type="ARBA" id="ARBA00048488"/>
    </source>
</evidence>
<dbReference type="Pfam" id="PF01625">
    <property type="entry name" value="PMSR"/>
    <property type="match status" value="1"/>
</dbReference>
<dbReference type="InterPro" id="IPR002579">
    <property type="entry name" value="Met_Sox_Rdtase_MsrB_dom"/>
</dbReference>
<comment type="catalytic activity">
    <reaction evidence="8 10">
        <text>[thioredoxin]-disulfide + L-methionine + H2O = L-methionine (S)-S-oxide + [thioredoxin]-dithiol</text>
        <dbReference type="Rhea" id="RHEA:19993"/>
        <dbReference type="Rhea" id="RHEA-COMP:10698"/>
        <dbReference type="Rhea" id="RHEA-COMP:10700"/>
        <dbReference type="ChEBI" id="CHEBI:15377"/>
        <dbReference type="ChEBI" id="CHEBI:29950"/>
        <dbReference type="ChEBI" id="CHEBI:50058"/>
        <dbReference type="ChEBI" id="CHEBI:57844"/>
        <dbReference type="ChEBI" id="CHEBI:58772"/>
        <dbReference type="EC" id="1.8.4.11"/>
    </reaction>
</comment>
<feature type="domain" description="MsrB" evidence="11">
    <location>
        <begin position="277"/>
        <end position="399"/>
    </location>
</feature>
<dbReference type="Pfam" id="PF01641">
    <property type="entry name" value="SelR"/>
    <property type="match status" value="1"/>
</dbReference>
<comment type="similarity">
    <text evidence="2">In the N-terminal section; belongs to the MsrA Met sulfoxide reductase family.</text>
</comment>
<comment type="similarity">
    <text evidence="10">Belongs to the MsrA Met sulfoxide reductase family.</text>
</comment>
<dbReference type="Gene3D" id="3.30.1060.10">
    <property type="entry name" value="Peptide methionine sulphoxide reductase MsrA"/>
    <property type="match status" value="1"/>
</dbReference>
<evidence type="ECO:0000256" key="5">
    <source>
        <dbReference type="ARBA" id="ARBA00024679"/>
    </source>
</evidence>
<evidence type="ECO:0000313" key="12">
    <source>
        <dbReference type="EMBL" id="BBB27494.1"/>
    </source>
</evidence>
<dbReference type="AlphaFoldDB" id="A0A7R6STJ8"/>
<dbReference type="NCBIfam" id="TIGR00357">
    <property type="entry name" value="peptide-methionine (R)-S-oxide reductase MsrB"/>
    <property type="match status" value="1"/>
</dbReference>
<dbReference type="HAMAP" id="MF_01401">
    <property type="entry name" value="MsrA"/>
    <property type="match status" value="1"/>
</dbReference>
<comment type="catalytic activity">
    <reaction evidence="7 9">
        <text>L-methionyl-[protein] + [thioredoxin]-disulfide + H2O = L-methionyl-(R)-S-oxide-[protein] + [thioredoxin]-dithiol</text>
        <dbReference type="Rhea" id="RHEA:24164"/>
        <dbReference type="Rhea" id="RHEA-COMP:10698"/>
        <dbReference type="Rhea" id="RHEA-COMP:10700"/>
        <dbReference type="Rhea" id="RHEA-COMP:12313"/>
        <dbReference type="Rhea" id="RHEA-COMP:12314"/>
        <dbReference type="ChEBI" id="CHEBI:15377"/>
        <dbReference type="ChEBI" id="CHEBI:16044"/>
        <dbReference type="ChEBI" id="CHEBI:29950"/>
        <dbReference type="ChEBI" id="CHEBI:45764"/>
        <dbReference type="ChEBI" id="CHEBI:50058"/>
        <dbReference type="EC" id="1.8.4.12"/>
    </reaction>
</comment>
<sequence length="416" mass="47295">MTRMYLATNDNFLNQLFIRFLQQNLLEILEMKMKIAAALLLLTGVSVVTVIAGPVSNSDQVQRTDLQQQGLKVATFAGGCFWCTESGFEKLPGVKEAISGYAGGQKENPTYGEVSSGVTGHTEVVQVYYDPQVITYEGLLQSLWRQMDPTDGKGSFVDRGTQYRPAVFYHNEQQRGLAEQSMATLAASGRYSKPLATELTKLTVFYPAEDYHQDYYKRNPIRYKYYRFNSGRDQYLEKTWGDQLHPDFTTFGRGQKANPATHVSLSERFQAFKKPSDNELRQTLTDLQYQVTQQDSTERAYQNEFWNEKREGIYVDIVSGEPLFSSKDKFKSGTGWPSFSRPISSASISEHTDTKFFMTRTEVRSQHADSHLGHLFNDGPQPTGLRYCINSASLRFIPREEMANEGYAELLSQLNE</sequence>
<dbReference type="GO" id="GO:0005737">
    <property type="term" value="C:cytoplasm"/>
    <property type="evidence" value="ECO:0007669"/>
    <property type="project" value="TreeGrafter"/>
</dbReference>
<dbReference type="Proteomes" id="UP000595663">
    <property type="component" value="Chromosome"/>
</dbReference>
<protein>
    <recommendedName>
        <fullName evidence="9 10">Multifunctional fusion protein</fullName>
    </recommendedName>
    <domain>
        <recommendedName>
            <fullName evidence="10">Peptide methionine sulfoxide reductase MsrA</fullName>
            <shortName evidence="10">Protein-methionine-S-oxide reductase</shortName>
            <ecNumber evidence="10">1.8.4.11</ecNumber>
        </recommendedName>
        <alternativeName>
            <fullName evidence="10">Peptide-methionine (S)-S-oxide reductase</fullName>
            <shortName evidence="10">Peptide Met(O) reductase</shortName>
        </alternativeName>
    </domain>
    <domain>
        <recommendedName>
            <fullName evidence="9">Peptide methionine sulfoxide reductase MsrB</fullName>
            <ecNumber evidence="9">1.8.4.12</ecNumber>
        </recommendedName>
        <alternativeName>
            <fullName evidence="9">Peptide-methionine (R)-S-oxide reductase</fullName>
        </alternativeName>
    </domain>
</protein>
<dbReference type="EC" id="1.8.4.11" evidence="10"/>
<gene>
    <name evidence="12" type="primary">msrAB</name>
    <name evidence="10" type="synonym">msrA</name>
    <name evidence="9" type="synonym">msrB</name>
    <name evidence="12" type="ORF">AMJAP_2908</name>
</gene>
<dbReference type="EC" id="1.8.4.12" evidence="9"/>
<comment type="similarity">
    <text evidence="1">In the C-terminal section; belongs to the MsrB Met sulfoxide reductase family.</text>
</comment>
<comment type="function">
    <text evidence="5 10">Has an important function as a repair enzyme for proteins that have been inactivated by oxidation. Catalyzes the reversible oxidation-reduction of methionine sulfoxide in proteins to methionine.</text>
</comment>
<feature type="active site" evidence="10">
    <location>
        <position position="80"/>
    </location>
</feature>
<name>A0A7R6STJ8_9GAMM</name>
<dbReference type="InterPro" id="IPR036509">
    <property type="entry name" value="Met_Sox_Rdtase_MsrA_sf"/>
</dbReference>
<evidence type="ECO:0000256" key="8">
    <source>
        <dbReference type="ARBA" id="ARBA00048782"/>
    </source>
</evidence>
<dbReference type="PROSITE" id="PS51790">
    <property type="entry name" value="MSRB"/>
    <property type="match status" value="1"/>
</dbReference>
<dbReference type="PANTHER" id="PTHR10173:SF59">
    <property type="entry name" value="PEPTIDE METHIONINE SULFOXIDE REDUCTASE MSRA_MSRB"/>
    <property type="match status" value="1"/>
</dbReference>
<dbReference type="GO" id="GO:0008113">
    <property type="term" value="F:peptide-methionine (S)-S-oxide reductase activity"/>
    <property type="evidence" value="ECO:0007669"/>
    <property type="project" value="UniProtKB-UniRule"/>
</dbReference>
<evidence type="ECO:0000256" key="6">
    <source>
        <dbReference type="ARBA" id="ARBA00047806"/>
    </source>
</evidence>
<proteinExistence type="inferred from homology"/>
<feature type="active site" description="Nucleophile" evidence="9">
    <location>
        <position position="388"/>
    </location>
</feature>
<dbReference type="SUPFAM" id="SSF55068">
    <property type="entry name" value="Peptide methionine sulfoxide reductase"/>
    <property type="match status" value="1"/>
</dbReference>
<comment type="caution">
    <text evidence="9">Lacks conserved residue(s) required for the propagation of feature annotation.</text>
</comment>
<dbReference type="InterPro" id="IPR028427">
    <property type="entry name" value="Met_Sox_Rdtase_MsrB"/>
</dbReference>
<dbReference type="GO" id="GO:0006979">
    <property type="term" value="P:response to oxidative stress"/>
    <property type="evidence" value="ECO:0007669"/>
    <property type="project" value="InterPro"/>
</dbReference>
<comment type="similarity">
    <text evidence="9">Belongs to the MsrB Met sulfoxide reductase family.</text>
</comment>
<evidence type="ECO:0000259" key="11">
    <source>
        <dbReference type="PROSITE" id="PS51790"/>
    </source>
</evidence>
<keyword evidence="3 9" id="KW-0560">Oxidoreductase</keyword>
<dbReference type="GO" id="GO:0033743">
    <property type="term" value="F:peptide-methionine (R)-S-oxide reductase activity"/>
    <property type="evidence" value="ECO:0007669"/>
    <property type="project" value="UniProtKB-UniRule"/>
</dbReference>
<accession>A0A7R6STJ8</accession>
<reference evidence="12 13" key="1">
    <citation type="journal article" date="2008" name="Int. J. Syst. Evol. Microbiol.">
        <title>Amphritea japonica sp. nov. and Amphritea balenae sp. nov., isolated from the sediment adjacent to sperm whale carcasses off Kagoshima, Japan.</title>
        <authorList>
            <person name="Miyazaki M."/>
            <person name="Nogi Y."/>
            <person name="Fujiwara Y."/>
            <person name="Kawato M."/>
            <person name="Nagahama T."/>
            <person name="Kubokawa K."/>
            <person name="Horikoshi K."/>
        </authorList>
    </citation>
    <scope>NUCLEOTIDE SEQUENCE [LARGE SCALE GENOMIC DNA]</scope>
    <source>
        <strain evidence="12 13">ATCC BAA-1530</strain>
    </source>
</reference>
<dbReference type="InterPro" id="IPR002569">
    <property type="entry name" value="Met_Sox_Rdtase_MsrA_dom"/>
</dbReference>
<comment type="catalytic activity">
    <reaction evidence="6 10">
        <text>L-methionyl-[protein] + [thioredoxin]-disulfide + H2O = L-methionyl-(S)-S-oxide-[protein] + [thioredoxin]-dithiol</text>
        <dbReference type="Rhea" id="RHEA:14217"/>
        <dbReference type="Rhea" id="RHEA-COMP:10698"/>
        <dbReference type="Rhea" id="RHEA-COMP:10700"/>
        <dbReference type="Rhea" id="RHEA-COMP:12313"/>
        <dbReference type="Rhea" id="RHEA-COMP:12315"/>
        <dbReference type="ChEBI" id="CHEBI:15377"/>
        <dbReference type="ChEBI" id="CHEBI:16044"/>
        <dbReference type="ChEBI" id="CHEBI:29950"/>
        <dbReference type="ChEBI" id="CHEBI:44120"/>
        <dbReference type="ChEBI" id="CHEBI:50058"/>
        <dbReference type="EC" id="1.8.4.11"/>
    </reaction>
</comment>
<evidence type="ECO:0000256" key="9">
    <source>
        <dbReference type="HAMAP-Rule" id="MF_01400"/>
    </source>
</evidence>
<keyword evidence="4" id="KW-0511">Multifunctional enzyme</keyword>
<dbReference type="PANTHER" id="PTHR10173">
    <property type="entry name" value="METHIONINE SULFOXIDE REDUCTASE"/>
    <property type="match status" value="1"/>
</dbReference>
<evidence type="ECO:0000256" key="2">
    <source>
        <dbReference type="ARBA" id="ARBA00011017"/>
    </source>
</evidence>
<evidence type="ECO:0000313" key="13">
    <source>
        <dbReference type="Proteomes" id="UP000595663"/>
    </source>
</evidence>
<dbReference type="NCBIfam" id="TIGR00401">
    <property type="entry name" value="msrA"/>
    <property type="match status" value="1"/>
</dbReference>
<dbReference type="InterPro" id="IPR011057">
    <property type="entry name" value="Mss4-like_sf"/>
</dbReference>
<evidence type="ECO:0000256" key="3">
    <source>
        <dbReference type="ARBA" id="ARBA00023002"/>
    </source>
</evidence>